<dbReference type="InterPro" id="IPR036291">
    <property type="entry name" value="NAD(P)-bd_dom_sf"/>
</dbReference>
<comment type="caution">
    <text evidence="4">The sequence shown here is derived from an EMBL/GenBank/DDBJ whole genome shotgun (WGS) entry which is preliminary data.</text>
</comment>
<dbReference type="SUPFAM" id="SSF51735">
    <property type="entry name" value="NAD(P)-binding Rossmann-fold domains"/>
    <property type="match status" value="1"/>
</dbReference>
<dbReference type="PRINTS" id="PR00080">
    <property type="entry name" value="SDRFAMILY"/>
</dbReference>
<gene>
    <name evidence="4" type="ORF">QO016_000851</name>
</gene>
<evidence type="ECO:0000256" key="2">
    <source>
        <dbReference type="RuleBase" id="RU000363"/>
    </source>
</evidence>
<keyword evidence="5" id="KW-1185">Reference proteome</keyword>
<dbReference type="EMBL" id="JAUSVV010000001">
    <property type="protein sequence ID" value="MDQ0441374.1"/>
    <property type="molecule type" value="Genomic_DNA"/>
</dbReference>
<name>A0ABU0HIR2_9HYPH</name>
<evidence type="ECO:0000313" key="5">
    <source>
        <dbReference type="Proteomes" id="UP001236369"/>
    </source>
</evidence>
<dbReference type="Gene3D" id="3.40.50.720">
    <property type="entry name" value="NAD(P)-binding Rossmann-like Domain"/>
    <property type="match status" value="1"/>
</dbReference>
<evidence type="ECO:0000256" key="3">
    <source>
        <dbReference type="SAM" id="MobiDB-lite"/>
    </source>
</evidence>
<sequence length="213" mass="23013">MAGEIRAACPQLHVLVNNAGAIFDRRETTVDGIERTWALDHLGYVLLTLELLDTLAGTAESGGKPRIVNVASAAHYRGHIDFDDLGGARRYGAMRAYSQAKLGNVLFTYALARRIASRGIMANCVHPGVVDTGFAKNTGGLFGTAWSLIRPFLISPERGARTSLHVATSPDLDGVTGRYFSNGKPKTSSSESRDEAVQERLWRVSLQQVGRTG</sequence>
<comment type="similarity">
    <text evidence="2">Belongs to the short-chain dehydrogenases/reductases (SDR) family.</text>
</comment>
<accession>A0ABU0HIR2</accession>
<dbReference type="PANTHER" id="PTHR43157:SF31">
    <property type="entry name" value="PHOSPHATIDYLINOSITOL-GLYCAN BIOSYNTHESIS CLASS F PROTEIN"/>
    <property type="match status" value="1"/>
</dbReference>
<dbReference type="Proteomes" id="UP001236369">
    <property type="component" value="Unassembled WGS sequence"/>
</dbReference>
<dbReference type="PRINTS" id="PR00081">
    <property type="entry name" value="GDHRDH"/>
</dbReference>
<dbReference type="PANTHER" id="PTHR43157">
    <property type="entry name" value="PHOSPHATIDYLINOSITOL-GLYCAN BIOSYNTHESIS CLASS F PROTEIN-RELATED"/>
    <property type="match status" value="1"/>
</dbReference>
<dbReference type="InterPro" id="IPR002347">
    <property type="entry name" value="SDR_fam"/>
</dbReference>
<organism evidence="4 5">
    <name type="scientific">Methylobacterium persicinum</name>
    <dbReference type="NCBI Taxonomy" id="374426"/>
    <lineage>
        <taxon>Bacteria</taxon>
        <taxon>Pseudomonadati</taxon>
        <taxon>Pseudomonadota</taxon>
        <taxon>Alphaproteobacteria</taxon>
        <taxon>Hyphomicrobiales</taxon>
        <taxon>Methylobacteriaceae</taxon>
        <taxon>Methylobacterium</taxon>
    </lineage>
</organism>
<evidence type="ECO:0000313" key="4">
    <source>
        <dbReference type="EMBL" id="MDQ0441374.1"/>
    </source>
</evidence>
<keyword evidence="1" id="KW-0560">Oxidoreductase</keyword>
<feature type="region of interest" description="Disordered" evidence="3">
    <location>
        <begin position="177"/>
        <end position="196"/>
    </location>
</feature>
<dbReference type="Pfam" id="PF00106">
    <property type="entry name" value="adh_short"/>
    <property type="match status" value="1"/>
</dbReference>
<reference evidence="4 5" key="1">
    <citation type="submission" date="2023-07" db="EMBL/GenBank/DDBJ databases">
        <title>Genomic Encyclopedia of Type Strains, Phase IV (KMG-IV): sequencing the most valuable type-strain genomes for metagenomic binning, comparative biology and taxonomic classification.</title>
        <authorList>
            <person name="Goeker M."/>
        </authorList>
    </citation>
    <scope>NUCLEOTIDE SEQUENCE [LARGE SCALE GENOMIC DNA]</scope>
    <source>
        <strain evidence="4 5">DSM 19562</strain>
    </source>
</reference>
<evidence type="ECO:0000256" key="1">
    <source>
        <dbReference type="ARBA" id="ARBA00023002"/>
    </source>
</evidence>
<protein>
    <submittedName>
        <fullName evidence="4">NAD(P)-dependent dehydrogenase (Short-subunit alcohol dehydrogenase family)</fullName>
    </submittedName>
</protein>
<proteinExistence type="inferred from homology"/>